<keyword evidence="4" id="KW-1185">Reference proteome</keyword>
<dbReference type="Proteomes" id="UP001165085">
    <property type="component" value="Unassembled WGS sequence"/>
</dbReference>
<keyword evidence="2" id="KW-0812">Transmembrane</keyword>
<feature type="transmembrane region" description="Helical" evidence="2">
    <location>
        <begin position="40"/>
        <end position="62"/>
    </location>
</feature>
<keyword evidence="2" id="KW-0472">Membrane</keyword>
<keyword evidence="2" id="KW-1133">Transmembrane helix</keyword>
<sequence>MRLRARSVTIISTSERTFTNTRAAAVLYFHSNRTLGKFRIACLSAVVLFTFAILYLNFTFILNSSTSSTPSSLPLSPPTTPTTPSKTTKSNEPLNIRDNVHVIFSTDCSTFQSWQSYAVFASAYRVNQPGNITRIVSGCEPSEKEEMLAYHNKYINPSLSPNYHVHFTPSFDLTSSGKKYSFFNKPHGVNHFLQTPHLLPPTTLLILIDPDEFFLRPILNDFTDGSKIIVSVTSPSNVPKHVTSGRPMSQRYGLGGAWTTWDIDYITGTKDSPAKKYSMSEAGKYFAGGPPYLAIASDFKVIAEKWKEFVGRAYEHKPGLLAEMYAWCIASAHLQLENVLIDSFMVSNIAVNKGEGWNLIDSLPSPVCDGGNLEGEELPGFLHLCQMNRVGEWAIHKRKVPRDIFSCESTMLAVPELDLGENYPYKSQGAQNGKPRPNVKLTEWEMKRTAFQVCAAVHIINYASELFKDRHCEGGGNREKVWKQSLE</sequence>
<protein>
    <submittedName>
        <fullName evidence="3">Uncharacterized protein</fullName>
    </submittedName>
</protein>
<evidence type="ECO:0000313" key="4">
    <source>
        <dbReference type="Proteomes" id="UP001165085"/>
    </source>
</evidence>
<dbReference type="InterPro" id="IPR044845">
    <property type="entry name" value="HPAT/SRGT1-like"/>
</dbReference>
<organism evidence="3 4">
    <name type="scientific">Triparma strigata</name>
    <dbReference type="NCBI Taxonomy" id="1606541"/>
    <lineage>
        <taxon>Eukaryota</taxon>
        <taxon>Sar</taxon>
        <taxon>Stramenopiles</taxon>
        <taxon>Ochrophyta</taxon>
        <taxon>Bolidophyceae</taxon>
        <taxon>Parmales</taxon>
        <taxon>Triparmaceae</taxon>
        <taxon>Triparma</taxon>
    </lineage>
</organism>
<feature type="region of interest" description="Disordered" evidence="1">
    <location>
        <begin position="67"/>
        <end position="92"/>
    </location>
</feature>
<dbReference type="AlphaFoldDB" id="A0A9W7A2T8"/>
<name>A0A9W7A2T8_9STRA</name>
<proteinExistence type="predicted"/>
<evidence type="ECO:0000313" key="3">
    <source>
        <dbReference type="EMBL" id="GMH61867.1"/>
    </source>
</evidence>
<gene>
    <name evidence="3" type="ORF">TrST_g1054</name>
</gene>
<accession>A0A9W7A2T8</accession>
<comment type="caution">
    <text evidence="3">The sequence shown here is derived from an EMBL/GenBank/DDBJ whole genome shotgun (WGS) entry which is preliminary data.</text>
</comment>
<evidence type="ECO:0000256" key="2">
    <source>
        <dbReference type="SAM" id="Phobius"/>
    </source>
</evidence>
<dbReference type="PANTHER" id="PTHR31485:SF7">
    <property type="entry name" value="PEPTIDYL SERINE ALPHA-GALACTOSYLTRANSFERASE"/>
    <property type="match status" value="1"/>
</dbReference>
<dbReference type="EMBL" id="BRXY01000074">
    <property type="protein sequence ID" value="GMH61867.1"/>
    <property type="molecule type" value="Genomic_DNA"/>
</dbReference>
<evidence type="ECO:0000256" key="1">
    <source>
        <dbReference type="SAM" id="MobiDB-lite"/>
    </source>
</evidence>
<reference evidence="4" key="1">
    <citation type="journal article" date="2023" name="Commun. Biol.">
        <title>Genome analysis of Parmales, the sister group of diatoms, reveals the evolutionary specialization of diatoms from phago-mixotrophs to photoautotrophs.</title>
        <authorList>
            <person name="Ban H."/>
            <person name="Sato S."/>
            <person name="Yoshikawa S."/>
            <person name="Yamada K."/>
            <person name="Nakamura Y."/>
            <person name="Ichinomiya M."/>
            <person name="Sato N."/>
            <person name="Blanc-Mathieu R."/>
            <person name="Endo H."/>
            <person name="Kuwata A."/>
            <person name="Ogata H."/>
        </authorList>
    </citation>
    <scope>NUCLEOTIDE SEQUENCE [LARGE SCALE GENOMIC DNA]</scope>
    <source>
        <strain evidence="4">NIES 3701</strain>
    </source>
</reference>
<dbReference type="GO" id="GO:0016757">
    <property type="term" value="F:glycosyltransferase activity"/>
    <property type="evidence" value="ECO:0007669"/>
    <property type="project" value="InterPro"/>
</dbReference>
<dbReference type="OrthoDB" id="2015991at2759"/>
<dbReference type="PANTHER" id="PTHR31485">
    <property type="entry name" value="PEPTIDYL SERINE ALPHA-GALACTOSYLTRANSFERASE"/>
    <property type="match status" value="1"/>
</dbReference>